<dbReference type="InterPro" id="IPR018392">
    <property type="entry name" value="LysM"/>
</dbReference>
<protein>
    <submittedName>
        <fullName evidence="2">LysM domain protein</fullName>
    </submittedName>
</protein>
<dbReference type="Pfam" id="PF19266">
    <property type="entry name" value="CIS_tube"/>
    <property type="match status" value="1"/>
</dbReference>
<reference evidence="2" key="1">
    <citation type="submission" date="2016-10" db="EMBL/GenBank/DDBJ databases">
        <title>Sequence of Gallionella enrichment culture.</title>
        <authorList>
            <person name="Poehlein A."/>
            <person name="Muehling M."/>
            <person name="Daniel R."/>
        </authorList>
    </citation>
    <scope>NUCLEOTIDE SEQUENCE</scope>
</reference>
<name>A0A1J5QD87_9ZZZZ</name>
<dbReference type="AlphaFoldDB" id="A0A1J5QD87"/>
<dbReference type="PROSITE" id="PS51782">
    <property type="entry name" value="LYSM"/>
    <property type="match status" value="1"/>
</dbReference>
<dbReference type="EMBL" id="MLJW01000907">
    <property type="protein sequence ID" value="OIQ81574.1"/>
    <property type="molecule type" value="Genomic_DNA"/>
</dbReference>
<dbReference type="InterPro" id="IPR036779">
    <property type="entry name" value="LysM_dom_sf"/>
</dbReference>
<dbReference type="SMART" id="SM00257">
    <property type="entry name" value="LysM"/>
    <property type="match status" value="1"/>
</dbReference>
<feature type="domain" description="LysM" evidence="1">
    <location>
        <begin position="166"/>
        <end position="213"/>
    </location>
</feature>
<evidence type="ECO:0000259" key="1">
    <source>
        <dbReference type="PROSITE" id="PS51782"/>
    </source>
</evidence>
<dbReference type="InterPro" id="IPR045361">
    <property type="entry name" value="CIS_tube_prot_N"/>
</dbReference>
<dbReference type="CDD" id="cd00118">
    <property type="entry name" value="LysM"/>
    <property type="match status" value="1"/>
</dbReference>
<dbReference type="Gene3D" id="3.10.350.10">
    <property type="entry name" value="LysM domain"/>
    <property type="match status" value="1"/>
</dbReference>
<organism evidence="2">
    <name type="scientific">mine drainage metagenome</name>
    <dbReference type="NCBI Taxonomy" id="410659"/>
    <lineage>
        <taxon>unclassified sequences</taxon>
        <taxon>metagenomes</taxon>
        <taxon>ecological metagenomes</taxon>
    </lineage>
</organism>
<comment type="caution">
    <text evidence="2">The sequence shown here is derived from an EMBL/GenBank/DDBJ whole genome shotgun (WGS) entry which is preliminary data.</text>
</comment>
<gene>
    <name evidence="2" type="ORF">GALL_366520</name>
</gene>
<sequence>MAATEKAFLEIESGERLPCLFNPAQLAISRSNSWSGESMPGRGVPRLRYAGARPGTMAVELFFDTTNDGTDVTKYTGKILALMEIDSSLPGSNDTTHNARPPYVTFHWGDLHSYKAVIAHLDLTFTYFSSTGTPLRATLALVLRQYEESKAFGRQNPTSGTPRPHRVHRVQPGETLDRIAARYYGDPTQWRALATANGIEDPLALRPGAQLSIPQLEA</sequence>
<dbReference type="SUPFAM" id="SSF54106">
    <property type="entry name" value="LysM domain"/>
    <property type="match status" value="1"/>
</dbReference>
<proteinExistence type="predicted"/>
<evidence type="ECO:0000313" key="2">
    <source>
        <dbReference type="EMBL" id="OIQ81574.1"/>
    </source>
</evidence>
<accession>A0A1J5QD87</accession>
<dbReference type="Pfam" id="PF01476">
    <property type="entry name" value="LysM"/>
    <property type="match status" value="1"/>
</dbReference>